<comment type="caution">
    <text evidence="2">The sequence shown here is derived from an EMBL/GenBank/DDBJ whole genome shotgun (WGS) entry which is preliminary data.</text>
</comment>
<dbReference type="AlphaFoldDB" id="A0AAD1U2B5"/>
<sequence length="556" mass="64206">MLNRKELFHRDLSDENLNQPNHPTRNENQISSGENRFSSSGNSNQSNLDSERNEHSNSGTQNGQRTEIAIGLPVRQADYLGSRIPNRSRLPGDRIQTSHGNRRQSIQNKTVKKIQGKGFTIMKEIDKDKDSNYIKAKAIADYSQHEDINKIGLQKLPAKKDEGVLPGSSCCKRRADISKKRVIQPVNANFSHPEQESEPKNPQISNKCVINRNQRAKLLQQQKERFINKYKENGNIFQERNFSYENMDPFCNDIMAPKDDPLHLDSLTNSKQVNLNKPTLMEENSNKHIPAVEIWNEKRKGFGTVKPSKRKALKLKEKTDTIIQKHKKTDLMETITGDLHNKNPPSIFRSPIVKKDEFFFNNFHQNEHYEEEIDPSQHLPDIIDSDKQEEAKAQFVDTVPYKLPDLGNKYRKMLKESSSDEFDYKPIIQKDFQENNTEFNQKLNAVKEPEISKNKIWNGKEISQSNANRSRSYLNRSKKFNTSNTNKPGLSSTMKKNIRPFKEDLSASPFRLGNINRSNPKRKKKKIISKHNIILSSNFEFTKSICSPERLSHIKP</sequence>
<feature type="region of interest" description="Disordered" evidence="1">
    <location>
        <begin position="1"/>
        <end position="68"/>
    </location>
</feature>
<dbReference type="EMBL" id="CAMPGE010000406">
    <property type="protein sequence ID" value="CAI2359152.1"/>
    <property type="molecule type" value="Genomic_DNA"/>
</dbReference>
<feature type="compositionally biased region" description="Polar residues" evidence="1">
    <location>
        <begin position="56"/>
        <end position="65"/>
    </location>
</feature>
<feature type="compositionally biased region" description="Polar residues" evidence="1">
    <location>
        <begin position="95"/>
        <end position="107"/>
    </location>
</feature>
<feature type="region of interest" description="Disordered" evidence="1">
    <location>
        <begin position="80"/>
        <end position="107"/>
    </location>
</feature>
<keyword evidence="3" id="KW-1185">Reference proteome</keyword>
<organism evidence="2 3">
    <name type="scientific">Euplotes crassus</name>
    <dbReference type="NCBI Taxonomy" id="5936"/>
    <lineage>
        <taxon>Eukaryota</taxon>
        <taxon>Sar</taxon>
        <taxon>Alveolata</taxon>
        <taxon>Ciliophora</taxon>
        <taxon>Intramacronucleata</taxon>
        <taxon>Spirotrichea</taxon>
        <taxon>Hypotrichia</taxon>
        <taxon>Euplotida</taxon>
        <taxon>Euplotidae</taxon>
        <taxon>Moneuplotes</taxon>
    </lineage>
</organism>
<dbReference type="Proteomes" id="UP001295684">
    <property type="component" value="Unassembled WGS sequence"/>
</dbReference>
<protein>
    <submittedName>
        <fullName evidence="2">Uncharacterized protein</fullName>
    </submittedName>
</protein>
<gene>
    <name evidence="2" type="ORF">ECRASSUSDP1_LOCUS437</name>
</gene>
<evidence type="ECO:0000313" key="3">
    <source>
        <dbReference type="Proteomes" id="UP001295684"/>
    </source>
</evidence>
<reference evidence="2" key="1">
    <citation type="submission" date="2023-07" db="EMBL/GenBank/DDBJ databases">
        <authorList>
            <consortium name="AG Swart"/>
            <person name="Singh M."/>
            <person name="Singh A."/>
            <person name="Seah K."/>
            <person name="Emmerich C."/>
        </authorList>
    </citation>
    <scope>NUCLEOTIDE SEQUENCE</scope>
    <source>
        <strain evidence="2">DP1</strain>
    </source>
</reference>
<feature type="compositionally biased region" description="Polar residues" evidence="1">
    <location>
        <begin position="15"/>
        <end position="48"/>
    </location>
</feature>
<accession>A0AAD1U2B5</accession>
<proteinExistence type="predicted"/>
<feature type="compositionally biased region" description="Basic and acidic residues" evidence="1">
    <location>
        <begin position="1"/>
        <end position="13"/>
    </location>
</feature>
<evidence type="ECO:0000313" key="2">
    <source>
        <dbReference type="EMBL" id="CAI2359152.1"/>
    </source>
</evidence>
<feature type="region of interest" description="Disordered" evidence="1">
    <location>
        <begin position="462"/>
        <end position="494"/>
    </location>
</feature>
<name>A0AAD1U2B5_EUPCR</name>
<evidence type="ECO:0000256" key="1">
    <source>
        <dbReference type="SAM" id="MobiDB-lite"/>
    </source>
</evidence>